<feature type="non-terminal residue" evidence="2">
    <location>
        <position position="1"/>
    </location>
</feature>
<feature type="region of interest" description="Disordered" evidence="1">
    <location>
        <begin position="35"/>
        <end position="98"/>
    </location>
</feature>
<organism evidence="2 3">
    <name type="scientific">Pterocles gutturalis</name>
    <name type="common">yellow-throated sandgrouse</name>
    <dbReference type="NCBI Taxonomy" id="240206"/>
    <lineage>
        <taxon>Eukaryota</taxon>
        <taxon>Metazoa</taxon>
        <taxon>Chordata</taxon>
        <taxon>Craniata</taxon>
        <taxon>Vertebrata</taxon>
        <taxon>Euteleostomi</taxon>
        <taxon>Archelosauria</taxon>
        <taxon>Archosauria</taxon>
        <taxon>Dinosauria</taxon>
        <taxon>Saurischia</taxon>
        <taxon>Theropoda</taxon>
        <taxon>Coelurosauria</taxon>
        <taxon>Aves</taxon>
        <taxon>Neognathae</taxon>
        <taxon>Neoaves</taxon>
        <taxon>Columbimorphae</taxon>
        <taxon>Pterocliformes</taxon>
        <taxon>Pteroclidae</taxon>
        <taxon>Pterocles</taxon>
    </lineage>
</organism>
<gene>
    <name evidence="2" type="ORF">N339_11282</name>
</gene>
<sequence length="147" mass="16763">LNLCFVFKDTVAVFQSQGAITEKLRSFSMHDLTTIQGDEPVGQRPYQTLPEAKKKTRASASESSGYKTPLEKNPGDDKTDEEMEGTHSEDEMFAQRGLRRTQSMKSVKTIKGRKEAMIGTLLYFFLPPQIRYGSLKYRVKKRPAVYF</sequence>
<dbReference type="Proteomes" id="UP000053149">
    <property type="component" value="Unassembled WGS sequence"/>
</dbReference>
<evidence type="ECO:0000313" key="3">
    <source>
        <dbReference type="Proteomes" id="UP000053149"/>
    </source>
</evidence>
<dbReference type="AlphaFoldDB" id="A0A093BRZ4"/>
<evidence type="ECO:0000256" key="1">
    <source>
        <dbReference type="SAM" id="MobiDB-lite"/>
    </source>
</evidence>
<reference evidence="2 3" key="1">
    <citation type="submission" date="2014-04" db="EMBL/GenBank/DDBJ databases">
        <title>Genome evolution of avian class.</title>
        <authorList>
            <person name="Zhang G."/>
            <person name="Li C."/>
        </authorList>
    </citation>
    <scope>NUCLEOTIDE SEQUENCE [LARGE SCALE GENOMIC DNA]</scope>
    <source>
        <strain evidence="2">BGI_N339</strain>
    </source>
</reference>
<accession>A0A093BRZ4</accession>
<dbReference type="EMBL" id="KL232285">
    <property type="protein sequence ID" value="KFV06515.1"/>
    <property type="molecule type" value="Genomic_DNA"/>
</dbReference>
<keyword evidence="3" id="KW-1185">Reference proteome</keyword>
<proteinExistence type="predicted"/>
<name>A0A093BRZ4_9AVES</name>
<evidence type="ECO:0000313" key="2">
    <source>
        <dbReference type="EMBL" id="KFV06515.1"/>
    </source>
</evidence>
<protein>
    <submittedName>
        <fullName evidence="2">Receptor expression-enhancing protein 3</fullName>
    </submittedName>
</protein>
<keyword evidence="2" id="KW-0675">Receptor</keyword>
<feature type="non-terminal residue" evidence="2">
    <location>
        <position position="147"/>
    </location>
</feature>